<dbReference type="InterPro" id="IPR000150">
    <property type="entry name" value="Cof"/>
</dbReference>
<dbReference type="SUPFAM" id="SSF56784">
    <property type="entry name" value="HAD-like"/>
    <property type="match status" value="1"/>
</dbReference>
<dbReference type="Pfam" id="PF08282">
    <property type="entry name" value="Hydrolase_3"/>
    <property type="match status" value="1"/>
</dbReference>
<dbReference type="GO" id="GO:0005829">
    <property type="term" value="C:cytosol"/>
    <property type="evidence" value="ECO:0007669"/>
    <property type="project" value="TreeGrafter"/>
</dbReference>
<dbReference type="PANTHER" id="PTHR10000:SF53">
    <property type="entry name" value="5-AMINO-6-(5-PHOSPHO-D-RIBITYLAMINO)URACIL PHOSPHATASE YBJI-RELATED"/>
    <property type="match status" value="1"/>
</dbReference>
<dbReference type="SFLD" id="SFLDG01140">
    <property type="entry name" value="C2.B:_Phosphomannomutase_and_P"/>
    <property type="match status" value="1"/>
</dbReference>
<sequence>MIKLVITDMDGTLLSDTKEIHPSFWEVHQQLVERGIIFAVASGRQVYNLEEEFANIKDDTLFIAENGTIVRYKGRDVYINELDKRLLSKVVAKSREVEGIEMVVCGRRSAYVENDDPKLLKEVRKYYHRLEIIEDLTLVEDEIVKIAIYDSIGSEINSAKAFAEFSNNYKVTVSGPEWLDISNMGASKGDAIRRAQEKLGITKEETMAFGDYLNDYEMLQESGLSYAMKNSHPDLLKVARFVTEYDNNNNGVVETIRKVLLST</sequence>
<dbReference type="Gene3D" id="3.30.1240.10">
    <property type="match status" value="1"/>
</dbReference>
<dbReference type="PROSITE" id="PS01228">
    <property type="entry name" value="COF_1"/>
    <property type="match status" value="1"/>
</dbReference>
<dbReference type="AlphaFoldDB" id="A0A9J6ZPZ6"/>
<protein>
    <submittedName>
        <fullName evidence="1">Cof-type HAD-IIB family hydrolase</fullName>
    </submittedName>
</protein>
<dbReference type="RefSeq" id="WP_250723842.1">
    <property type="nucleotide sequence ID" value="NZ_CP098400.1"/>
</dbReference>
<dbReference type="InterPro" id="IPR006379">
    <property type="entry name" value="HAD-SF_hydro_IIB"/>
</dbReference>
<dbReference type="KEGG" id="alkq:M9189_00055"/>
<dbReference type="PANTHER" id="PTHR10000">
    <property type="entry name" value="PHOSPHOSERINE PHOSPHATASE"/>
    <property type="match status" value="1"/>
</dbReference>
<dbReference type="Proteomes" id="UP001056426">
    <property type="component" value="Chromosome"/>
</dbReference>
<name>A0A9J6ZPZ6_9BACT</name>
<dbReference type="NCBIfam" id="TIGR01484">
    <property type="entry name" value="HAD-SF-IIB"/>
    <property type="match status" value="1"/>
</dbReference>
<dbReference type="SFLD" id="SFLDS00003">
    <property type="entry name" value="Haloacid_Dehalogenase"/>
    <property type="match status" value="1"/>
</dbReference>
<dbReference type="GO" id="GO:0016791">
    <property type="term" value="F:phosphatase activity"/>
    <property type="evidence" value="ECO:0007669"/>
    <property type="project" value="TreeGrafter"/>
</dbReference>
<dbReference type="NCBIfam" id="TIGR00099">
    <property type="entry name" value="Cof-subfamily"/>
    <property type="match status" value="1"/>
</dbReference>
<dbReference type="SFLD" id="SFLDG01144">
    <property type="entry name" value="C2.B.4:_PGP_Like"/>
    <property type="match status" value="1"/>
</dbReference>
<accession>A0A9J6ZPZ6</accession>
<keyword evidence="2" id="KW-1185">Reference proteome</keyword>
<evidence type="ECO:0000313" key="1">
    <source>
        <dbReference type="EMBL" id="URW79749.1"/>
    </source>
</evidence>
<gene>
    <name evidence="1" type="ORF">M9189_00055</name>
</gene>
<organism evidence="1 2">
    <name type="scientific">Xiashengella succiniciproducens</name>
    <dbReference type="NCBI Taxonomy" id="2949635"/>
    <lineage>
        <taxon>Bacteria</taxon>
        <taxon>Pseudomonadati</taxon>
        <taxon>Bacteroidota</taxon>
        <taxon>Bacteroidia</taxon>
        <taxon>Marinilabiliales</taxon>
        <taxon>Marinilabiliaceae</taxon>
        <taxon>Xiashengella</taxon>
    </lineage>
</organism>
<reference evidence="1" key="2">
    <citation type="submission" date="2022-06" db="EMBL/GenBank/DDBJ databases">
        <title>Xiashengella guii gen. nov. sp. nov., a bacterium isolated form anaerobic digestion tank.</title>
        <authorList>
            <person name="Huang H."/>
        </authorList>
    </citation>
    <scope>NUCLEOTIDE SEQUENCE</scope>
    <source>
        <strain evidence="1">Ai-910</strain>
    </source>
</reference>
<dbReference type="EMBL" id="CP098400">
    <property type="protein sequence ID" value="URW79749.1"/>
    <property type="molecule type" value="Genomic_DNA"/>
</dbReference>
<keyword evidence="1" id="KW-0378">Hydrolase</keyword>
<proteinExistence type="predicted"/>
<evidence type="ECO:0000313" key="2">
    <source>
        <dbReference type="Proteomes" id="UP001056426"/>
    </source>
</evidence>
<dbReference type="GO" id="GO:0000287">
    <property type="term" value="F:magnesium ion binding"/>
    <property type="evidence" value="ECO:0007669"/>
    <property type="project" value="TreeGrafter"/>
</dbReference>
<dbReference type="CDD" id="cd07518">
    <property type="entry name" value="HAD_YbiV-Like"/>
    <property type="match status" value="1"/>
</dbReference>
<dbReference type="Gene3D" id="3.40.50.1000">
    <property type="entry name" value="HAD superfamily/HAD-like"/>
    <property type="match status" value="1"/>
</dbReference>
<reference evidence="1" key="1">
    <citation type="submission" date="2022-05" db="EMBL/GenBank/DDBJ databases">
        <authorList>
            <person name="Sun X."/>
        </authorList>
    </citation>
    <scope>NUCLEOTIDE SEQUENCE</scope>
    <source>
        <strain evidence="1">Ai-910</strain>
    </source>
</reference>
<dbReference type="InterPro" id="IPR036412">
    <property type="entry name" value="HAD-like_sf"/>
</dbReference>
<dbReference type="InterPro" id="IPR023214">
    <property type="entry name" value="HAD_sf"/>
</dbReference>